<keyword evidence="2" id="KW-0813">Transport</keyword>
<gene>
    <name evidence="5" type="ORF">CXG47_00865</name>
</gene>
<dbReference type="Pfam" id="PF03573">
    <property type="entry name" value="OprD"/>
    <property type="match status" value="1"/>
</dbReference>
<keyword evidence="3 4" id="KW-0732">Signal</keyword>
<organism evidence="5 6">
    <name type="scientific">Pseudomonas plecoglossicida</name>
    <dbReference type="NCBI Taxonomy" id="70775"/>
    <lineage>
        <taxon>Bacteria</taxon>
        <taxon>Pseudomonadati</taxon>
        <taxon>Pseudomonadota</taxon>
        <taxon>Gammaproteobacteria</taxon>
        <taxon>Pseudomonadales</taxon>
        <taxon>Pseudomonadaceae</taxon>
        <taxon>Pseudomonas</taxon>
    </lineage>
</organism>
<dbReference type="InterPro" id="IPR023614">
    <property type="entry name" value="Porin_dom_sf"/>
</dbReference>
<evidence type="ECO:0000313" key="6">
    <source>
        <dbReference type="Proteomes" id="UP000234744"/>
    </source>
</evidence>
<dbReference type="RefSeq" id="WP_085588704.1">
    <property type="nucleotide sequence ID" value="NZ_PJCJ01000001.1"/>
</dbReference>
<evidence type="ECO:0000256" key="2">
    <source>
        <dbReference type="ARBA" id="ARBA00022448"/>
    </source>
</evidence>
<accession>A0ABX4U6J1</accession>
<evidence type="ECO:0000256" key="4">
    <source>
        <dbReference type="SAM" id="SignalP"/>
    </source>
</evidence>
<dbReference type="PANTHER" id="PTHR34596:SF2">
    <property type="entry name" value="CHITOPORIN"/>
    <property type="match status" value="1"/>
</dbReference>
<feature type="chain" id="PRO_5046129648" evidence="4">
    <location>
        <begin position="25"/>
        <end position="417"/>
    </location>
</feature>
<dbReference type="Gene3D" id="2.40.160.10">
    <property type="entry name" value="Porin"/>
    <property type="match status" value="1"/>
</dbReference>
<name>A0ABX4U6J1_PSEDL</name>
<evidence type="ECO:0000256" key="3">
    <source>
        <dbReference type="ARBA" id="ARBA00022729"/>
    </source>
</evidence>
<comment type="caution">
    <text evidence="5">The sequence shown here is derived from an EMBL/GenBank/DDBJ whole genome shotgun (WGS) entry which is preliminary data.</text>
</comment>
<dbReference type="InterPro" id="IPR005318">
    <property type="entry name" value="OM_porin_bac"/>
</dbReference>
<dbReference type="EMBL" id="PJCJ01000001">
    <property type="protein sequence ID" value="PLV16731.1"/>
    <property type="molecule type" value="Genomic_DNA"/>
</dbReference>
<feature type="signal peptide" evidence="4">
    <location>
        <begin position="1"/>
        <end position="24"/>
    </location>
</feature>
<proteinExistence type="inferred from homology"/>
<sequence length="417" mass="45743">MMKKNMPLCAAGVGFAVYLPLAGAQGFFEDSKASLELRNFYMSRDFREGSAQSKRQEWAQGFILRYESGYTPGVIGFGFDAIGMLGVKLDSGPGRSGTGLLPVQDDGDVPDNYSKAGGTLKVKVSESELRVGTLIPKWPTLVSNNGRLLPQTFDGAQIQINEWKALEFTGAKIQGTVYRDQSGSTGLALNNKNRRFSGPLDGGDFNLMGVTYHVADNTDLLAQYAVLEDVYTQRFYGLTDRRKGTWGSFTSDVRLFDSDDQGQARGGPIENRALSVMGTYKLGGHAFGLGYQKMSGDSAFPYVDGTDPYLVNFVQVGDFAEKDERSWQARYDFDLANVGVPGLTFMTRYLKGNQADVRGVDPGSDGERELDVELQYVLQSGSLKGLSMRLRSATYRADFARDADDVRVIVSYPLSLL</sequence>
<comment type="similarity">
    <text evidence="1">Belongs to the outer membrane porin (Opr) (TC 1.B.25) family.</text>
</comment>
<dbReference type="PANTHER" id="PTHR34596">
    <property type="entry name" value="CHITOPORIN"/>
    <property type="match status" value="1"/>
</dbReference>
<keyword evidence="6" id="KW-1185">Reference proteome</keyword>
<reference evidence="5 6" key="1">
    <citation type="submission" date="2017-12" db="EMBL/GenBank/DDBJ databases">
        <title>Detection of the carbapenemase gene blaVIM-5 in members of the Pseudomonas putida group isolated from polluted Nigerian wetlands.</title>
        <authorList>
            <person name="Adelowo O."/>
            <person name="Vollmers J."/>
            <person name="Maeusezahl I."/>
            <person name="Kaster A.-K."/>
            <person name="Mueller J.A."/>
        </authorList>
    </citation>
    <scope>NUCLEOTIDE SEQUENCE [LARGE SCALE GENOMIC DNA]</scope>
    <source>
        <strain evidence="5 6">MR69</strain>
    </source>
</reference>
<evidence type="ECO:0000256" key="1">
    <source>
        <dbReference type="ARBA" id="ARBA00009075"/>
    </source>
</evidence>
<protein>
    <submittedName>
        <fullName evidence="5">Porin</fullName>
    </submittedName>
</protein>
<evidence type="ECO:0000313" key="5">
    <source>
        <dbReference type="EMBL" id="PLV16731.1"/>
    </source>
</evidence>
<dbReference type="Proteomes" id="UP000234744">
    <property type="component" value="Unassembled WGS sequence"/>
</dbReference>